<reference evidence="2 3" key="1">
    <citation type="submission" date="2020-04" db="EMBL/GenBank/DDBJ databases">
        <authorList>
            <person name="Pajer P."/>
            <person name="Broz P."/>
        </authorList>
    </citation>
    <scope>NUCLEOTIDE SEQUENCE [LARGE SCALE GENOMIC DNA]</scope>
    <source>
        <strain evidence="3">NRL-ATB46093</strain>
    </source>
</reference>
<name>A0A7H8QCM5_9BACL</name>
<accession>A0A7H8QCM5</accession>
<evidence type="ECO:0000313" key="3">
    <source>
        <dbReference type="Proteomes" id="UP000509222"/>
    </source>
</evidence>
<keyword evidence="1" id="KW-0472">Membrane</keyword>
<dbReference type="Proteomes" id="UP000509222">
    <property type="component" value="Chromosome"/>
</dbReference>
<evidence type="ECO:0000256" key="1">
    <source>
        <dbReference type="SAM" id="Phobius"/>
    </source>
</evidence>
<sequence length="53" mass="6400">MINLENLMLWPMFMMVFYFILFAVVIYLVTKAFSLAKERNALLKEIAEELRKR</sequence>
<gene>
    <name evidence="2" type="ORF">HF394_10625</name>
</gene>
<keyword evidence="3" id="KW-1185">Reference proteome</keyword>
<keyword evidence="1" id="KW-1133">Transmembrane helix</keyword>
<dbReference type="EMBL" id="CP051177">
    <property type="protein sequence ID" value="QKX51003.1"/>
    <property type="molecule type" value="Genomic_DNA"/>
</dbReference>
<keyword evidence="1" id="KW-0812">Transmembrane</keyword>
<evidence type="ECO:0000313" key="2">
    <source>
        <dbReference type="EMBL" id="QKX51003.1"/>
    </source>
</evidence>
<protein>
    <submittedName>
        <fullName evidence="2">Uncharacterized protein</fullName>
    </submittedName>
</protein>
<feature type="transmembrane region" description="Helical" evidence="1">
    <location>
        <begin position="12"/>
        <end position="30"/>
    </location>
</feature>
<dbReference type="RefSeq" id="WP_157833095.1">
    <property type="nucleotide sequence ID" value="NZ_CP051177.1"/>
</dbReference>
<proteinExistence type="predicted"/>
<organism evidence="2 3">
    <name type="scientific">Planococcus glaciei</name>
    <dbReference type="NCBI Taxonomy" id="459472"/>
    <lineage>
        <taxon>Bacteria</taxon>
        <taxon>Bacillati</taxon>
        <taxon>Bacillota</taxon>
        <taxon>Bacilli</taxon>
        <taxon>Bacillales</taxon>
        <taxon>Caryophanaceae</taxon>
        <taxon>Planococcus</taxon>
    </lineage>
</organism>
<dbReference type="AlphaFoldDB" id="A0A7H8QCM5"/>
<reference evidence="3" key="2">
    <citation type="submission" date="2020-06" db="EMBL/GenBank/DDBJ databases">
        <title>Isolation of Planomicrobium glaciei.</title>
        <authorList>
            <person name="Malisova L."/>
            <person name="Safrankova R."/>
            <person name="Jakubu V."/>
            <person name="Spanelova P."/>
        </authorList>
    </citation>
    <scope>NUCLEOTIDE SEQUENCE [LARGE SCALE GENOMIC DNA]</scope>
    <source>
        <strain evidence="3">NRL-ATB46093</strain>
    </source>
</reference>